<reference evidence="2" key="1">
    <citation type="journal article" date="2014" name="Genome Biol. Evol.">
        <title>Gene Loss Rather Than Gene Gain Is Associated with a Host Jump from Monocots to Dicots in the Smut Fungus Melanopsichium pennsylvanicum.</title>
        <authorList>
            <person name="Sharma R."/>
            <person name="Mishra B."/>
            <person name="Runge F."/>
            <person name="Thines M."/>
        </authorList>
    </citation>
    <scope>NUCLEOTIDE SEQUENCE</scope>
    <source>
        <strain evidence="2">4</strain>
    </source>
</reference>
<sequence>MINPTSGGVRDNGSNSPLLMPISSPGGGMLFRGIHAHHHYHSTTYVNRYSTSPTISRPCTPVNSITTTSTGTVVTAGMGSFSPVASGSGPGYGSGALGLSISANTHHSQTLESRIQLEQQQQNEALMDQRVGMLGLS</sequence>
<feature type="compositionally biased region" description="Polar residues" evidence="1">
    <location>
        <begin position="1"/>
        <end position="17"/>
    </location>
</feature>
<dbReference type="EMBL" id="HG529617">
    <property type="protein sequence ID" value="CDI54578.1"/>
    <property type="molecule type" value="Genomic_DNA"/>
</dbReference>
<name>A0A077R6H7_9BASI</name>
<organism evidence="2">
    <name type="scientific">Melanopsichium pennsylvanicum 4</name>
    <dbReference type="NCBI Taxonomy" id="1398559"/>
    <lineage>
        <taxon>Eukaryota</taxon>
        <taxon>Fungi</taxon>
        <taxon>Dikarya</taxon>
        <taxon>Basidiomycota</taxon>
        <taxon>Ustilaginomycotina</taxon>
        <taxon>Ustilaginomycetes</taxon>
        <taxon>Ustilaginales</taxon>
        <taxon>Ustilaginaceae</taxon>
        <taxon>Melanopsichium</taxon>
    </lineage>
</organism>
<proteinExistence type="predicted"/>
<accession>A0A077R6H7</accession>
<evidence type="ECO:0000313" key="2">
    <source>
        <dbReference type="EMBL" id="CDI54578.1"/>
    </source>
</evidence>
<dbReference type="AlphaFoldDB" id="A0A077R6H7"/>
<feature type="region of interest" description="Disordered" evidence="1">
    <location>
        <begin position="1"/>
        <end position="20"/>
    </location>
</feature>
<evidence type="ECO:0000256" key="1">
    <source>
        <dbReference type="SAM" id="MobiDB-lite"/>
    </source>
</evidence>
<protein>
    <submittedName>
        <fullName evidence="2">Uncharacterized protein</fullName>
    </submittedName>
</protein>